<organism evidence="2 3">
    <name type="scientific">Caerostris extrusa</name>
    <name type="common">Bark spider</name>
    <name type="synonym">Caerostris bankana</name>
    <dbReference type="NCBI Taxonomy" id="172846"/>
    <lineage>
        <taxon>Eukaryota</taxon>
        <taxon>Metazoa</taxon>
        <taxon>Ecdysozoa</taxon>
        <taxon>Arthropoda</taxon>
        <taxon>Chelicerata</taxon>
        <taxon>Arachnida</taxon>
        <taxon>Araneae</taxon>
        <taxon>Araneomorphae</taxon>
        <taxon>Entelegynae</taxon>
        <taxon>Araneoidea</taxon>
        <taxon>Araneidae</taxon>
        <taxon>Caerostris</taxon>
    </lineage>
</organism>
<comment type="caution">
    <text evidence="2">The sequence shown here is derived from an EMBL/GenBank/DDBJ whole genome shotgun (WGS) entry which is preliminary data.</text>
</comment>
<evidence type="ECO:0000313" key="2">
    <source>
        <dbReference type="EMBL" id="GIX84416.1"/>
    </source>
</evidence>
<reference evidence="2 3" key="1">
    <citation type="submission" date="2021-06" db="EMBL/GenBank/DDBJ databases">
        <title>Caerostris extrusa draft genome.</title>
        <authorList>
            <person name="Kono N."/>
            <person name="Arakawa K."/>
        </authorList>
    </citation>
    <scope>NUCLEOTIDE SEQUENCE [LARGE SCALE GENOMIC DNA]</scope>
</reference>
<dbReference type="Proteomes" id="UP001054945">
    <property type="component" value="Unassembled WGS sequence"/>
</dbReference>
<evidence type="ECO:0000256" key="1">
    <source>
        <dbReference type="SAM" id="MobiDB-lite"/>
    </source>
</evidence>
<name>A0AAV4NL16_CAEEX</name>
<feature type="region of interest" description="Disordered" evidence="1">
    <location>
        <begin position="100"/>
        <end position="125"/>
    </location>
</feature>
<proteinExistence type="predicted"/>
<gene>
    <name evidence="2" type="ORF">CEXT_185311</name>
</gene>
<keyword evidence="3" id="KW-1185">Reference proteome</keyword>
<evidence type="ECO:0000313" key="3">
    <source>
        <dbReference type="Proteomes" id="UP001054945"/>
    </source>
</evidence>
<dbReference type="AlphaFoldDB" id="A0AAV4NL16"/>
<dbReference type="EMBL" id="BPLR01003426">
    <property type="protein sequence ID" value="GIX84416.1"/>
    <property type="molecule type" value="Genomic_DNA"/>
</dbReference>
<accession>A0AAV4NL16</accession>
<sequence>MIRQHDRQLKNSEMSHLISMSHFDGSITDPLLSAHIPIRATCGAIRERRLHDPGVDDPRWNTLLAGLQQPKHVLRQGECQPFDCNGYSTDSANDVRCSSTLSGASALSPGPQSPSRNRAGVPGTK</sequence>
<protein>
    <submittedName>
        <fullName evidence="2">Uncharacterized protein</fullName>
    </submittedName>
</protein>